<dbReference type="Gene3D" id="6.20.120.20">
    <property type="match status" value="1"/>
</dbReference>
<dbReference type="NCBIfam" id="TIGR01787">
    <property type="entry name" value="squalene_cyclas"/>
    <property type="match status" value="1"/>
</dbReference>
<dbReference type="AlphaFoldDB" id="A0AAW0BVT7"/>
<comment type="similarity">
    <text evidence="1 3">Belongs to the terpene cyclase/mutase family.</text>
</comment>
<dbReference type="PANTHER" id="PTHR11764:SF20">
    <property type="entry name" value="LANOSTEROL SYNTHASE"/>
    <property type="match status" value="1"/>
</dbReference>
<dbReference type="EMBL" id="JAWWNJ010000025">
    <property type="protein sequence ID" value="KAK7030717.1"/>
    <property type="molecule type" value="Genomic_DNA"/>
</dbReference>
<evidence type="ECO:0000313" key="7">
    <source>
        <dbReference type="Proteomes" id="UP001362999"/>
    </source>
</evidence>
<name>A0AAW0BVT7_9AGAR</name>
<organism evidence="6 7">
    <name type="scientific">Favolaschia claudopus</name>
    <dbReference type="NCBI Taxonomy" id="2862362"/>
    <lineage>
        <taxon>Eukaryota</taxon>
        <taxon>Fungi</taxon>
        <taxon>Dikarya</taxon>
        <taxon>Basidiomycota</taxon>
        <taxon>Agaricomycotina</taxon>
        <taxon>Agaricomycetes</taxon>
        <taxon>Agaricomycetidae</taxon>
        <taxon>Agaricales</taxon>
        <taxon>Marasmiineae</taxon>
        <taxon>Mycenaceae</taxon>
        <taxon>Favolaschia</taxon>
    </lineage>
</organism>
<evidence type="ECO:0000256" key="1">
    <source>
        <dbReference type="ARBA" id="ARBA00009755"/>
    </source>
</evidence>
<dbReference type="InterPro" id="IPR008930">
    <property type="entry name" value="Terpenoid_cyclase/PrenylTrfase"/>
</dbReference>
<gene>
    <name evidence="6" type="ORF">R3P38DRAFT_3511545</name>
</gene>
<keyword evidence="3" id="KW-0413">Isomerase</keyword>
<protein>
    <recommendedName>
        <fullName evidence="3">Terpene cyclase/mutase family member</fullName>
        <ecNumber evidence="3">5.4.99.-</ecNumber>
    </recommendedName>
</protein>
<evidence type="ECO:0000313" key="6">
    <source>
        <dbReference type="EMBL" id="KAK7030717.1"/>
    </source>
</evidence>
<proteinExistence type="inferred from homology"/>
<dbReference type="Pfam" id="PF13249">
    <property type="entry name" value="SQHop_cyclase_N"/>
    <property type="match status" value="1"/>
</dbReference>
<dbReference type="GO" id="GO:0000250">
    <property type="term" value="F:lanosterol synthase activity"/>
    <property type="evidence" value="ECO:0007669"/>
    <property type="project" value="TreeGrafter"/>
</dbReference>
<keyword evidence="2" id="KW-0677">Repeat</keyword>
<dbReference type="SUPFAM" id="SSF48239">
    <property type="entry name" value="Terpenoid cyclases/Protein prenyltransferases"/>
    <property type="match status" value="2"/>
</dbReference>
<accession>A0AAW0BVT7</accession>
<dbReference type="Gene3D" id="1.50.10.20">
    <property type="match status" value="2"/>
</dbReference>
<evidence type="ECO:0000256" key="3">
    <source>
        <dbReference type="RuleBase" id="RU362003"/>
    </source>
</evidence>
<dbReference type="GO" id="GO:0006696">
    <property type="term" value="P:ergosterol biosynthetic process"/>
    <property type="evidence" value="ECO:0007669"/>
    <property type="project" value="TreeGrafter"/>
</dbReference>
<reference evidence="6 7" key="1">
    <citation type="journal article" date="2024" name="J Genomics">
        <title>Draft genome sequencing and assembly of Favolaschia claudopus CIRM-BRFM 2984 isolated from oak limbs.</title>
        <authorList>
            <person name="Navarro D."/>
            <person name="Drula E."/>
            <person name="Chaduli D."/>
            <person name="Cazenave R."/>
            <person name="Ahrendt S."/>
            <person name="Wang J."/>
            <person name="Lipzen A."/>
            <person name="Daum C."/>
            <person name="Barry K."/>
            <person name="Grigoriev I.V."/>
            <person name="Favel A."/>
            <person name="Rosso M.N."/>
            <person name="Martin F."/>
        </authorList>
    </citation>
    <scope>NUCLEOTIDE SEQUENCE [LARGE SCALE GENOMIC DNA]</scope>
    <source>
        <strain evidence="6 7">CIRM-BRFM 2984</strain>
    </source>
</reference>
<dbReference type="InterPro" id="IPR032697">
    <property type="entry name" value="SQ_cyclase_N"/>
</dbReference>
<dbReference type="PANTHER" id="PTHR11764">
    <property type="entry name" value="TERPENE CYCLASE/MUTASE FAMILY MEMBER"/>
    <property type="match status" value="1"/>
</dbReference>
<evidence type="ECO:0000259" key="5">
    <source>
        <dbReference type="Pfam" id="PF13249"/>
    </source>
</evidence>
<evidence type="ECO:0000256" key="2">
    <source>
        <dbReference type="ARBA" id="ARBA00022737"/>
    </source>
</evidence>
<dbReference type="GO" id="GO:0016104">
    <property type="term" value="P:triterpenoid biosynthetic process"/>
    <property type="evidence" value="ECO:0007669"/>
    <property type="project" value="InterPro"/>
</dbReference>
<dbReference type="SFLD" id="SFLDG01016">
    <property type="entry name" value="Prenyltransferase_Like_2"/>
    <property type="match status" value="1"/>
</dbReference>
<dbReference type="InterPro" id="IPR018333">
    <property type="entry name" value="Squalene_cyclase"/>
</dbReference>
<feature type="domain" description="Squalene cyclase C-terminal" evidence="4">
    <location>
        <begin position="366"/>
        <end position="618"/>
    </location>
</feature>
<sequence length="657" mass="75002">MIVFQVKVACDAKFVKRITRDLTGLPVYHFCPLGTLAAPFTDYSRWRLLVKESKNWPQNSVDKYWLGLDLNYPALPQPKDAFSAAQNGYHFYKTLQADDGHWPGEYGGPMFILPGLVIGSYIEERLEMIRYLMNRANPQDGGWGIHVEGHSTVFGTALNYTVLRILGMDARSSRTLHKLGGATAIPSWGKFWLSLLNVYDWAGNNPIPPELWLLPEWVPFHPHRWWIQTRNIYIPMSYLYGVRFKMAENDMILALREELYPENYYSIDWPAQRNHISQADFAYESCALPPLRRRALARAYELIVFEDENTGYQTIAPVSKMFNLVARVYCEGTESEAFRLHKDKRDDFMWMGADGMVLSGTNGTQLWDIAFITQALVETGLADLPENKESLIRALEWLEDAQVLENPKHYEVAYRHATKGAWGFSTKEQGYTVTDCTGEGLKSFSDRRLYDAVDLLLSLQNPNGGFASYELVRGPSWLEHFSPAEVFGDIMVEYCYPECTTSVITSLSIFRKHYPDYRAADIQHTIKTAVVYLHGCQHPDGGWFGSWGICFTYGTQFALESLALVGETYATSKASRKACDFLLSKQRKDGGWGESYKSCELGKWVDHADTQLVQTCWGRNGAHNGSWPQDSQIEGIFNKNFSFTIWMLGKAHKYLRI</sequence>
<dbReference type="GO" id="GO:0005811">
    <property type="term" value="C:lipid droplet"/>
    <property type="evidence" value="ECO:0007669"/>
    <property type="project" value="InterPro"/>
</dbReference>
<dbReference type="Pfam" id="PF13243">
    <property type="entry name" value="SQHop_cyclase_C"/>
    <property type="match status" value="1"/>
</dbReference>
<dbReference type="InterPro" id="IPR032696">
    <property type="entry name" value="SQ_cyclase_C"/>
</dbReference>
<feature type="domain" description="Squalene cyclase N-terminal" evidence="5">
    <location>
        <begin position="96"/>
        <end position="336"/>
    </location>
</feature>
<evidence type="ECO:0000259" key="4">
    <source>
        <dbReference type="Pfam" id="PF13243"/>
    </source>
</evidence>
<dbReference type="Proteomes" id="UP001362999">
    <property type="component" value="Unassembled WGS sequence"/>
</dbReference>
<dbReference type="CDD" id="cd02892">
    <property type="entry name" value="SQCY_1"/>
    <property type="match status" value="1"/>
</dbReference>
<comment type="caution">
    <text evidence="6">The sequence shown here is derived from an EMBL/GenBank/DDBJ whole genome shotgun (WGS) entry which is preliminary data.</text>
</comment>
<dbReference type="EC" id="5.4.99.-" evidence="3"/>
<keyword evidence="7" id="KW-1185">Reference proteome</keyword>